<protein>
    <recommendedName>
        <fullName evidence="2">Anti-sigma factor antagonist</fullName>
    </recommendedName>
</protein>
<dbReference type="EMBL" id="CP087164">
    <property type="protein sequence ID" value="UGS36943.1"/>
    <property type="molecule type" value="Genomic_DNA"/>
</dbReference>
<dbReference type="Proteomes" id="UP001162834">
    <property type="component" value="Chromosome"/>
</dbReference>
<dbReference type="CDD" id="cd07043">
    <property type="entry name" value="STAS_anti-anti-sigma_factors"/>
    <property type="match status" value="1"/>
</dbReference>
<dbReference type="GO" id="GO:0043856">
    <property type="term" value="F:anti-sigma factor antagonist activity"/>
    <property type="evidence" value="ECO:0007669"/>
    <property type="project" value="InterPro"/>
</dbReference>
<dbReference type="InterPro" id="IPR002645">
    <property type="entry name" value="STAS_dom"/>
</dbReference>
<name>A0A9E7C1Z8_9ACTN</name>
<proteinExistence type="inferred from homology"/>
<dbReference type="InterPro" id="IPR036513">
    <property type="entry name" value="STAS_dom_sf"/>
</dbReference>
<accession>A0A9E7C1Z8</accession>
<dbReference type="PANTHER" id="PTHR33495:SF2">
    <property type="entry name" value="ANTI-SIGMA FACTOR ANTAGONIST TM_1081-RELATED"/>
    <property type="match status" value="1"/>
</dbReference>
<dbReference type="RefSeq" id="WP_259311006.1">
    <property type="nucleotide sequence ID" value="NZ_CP087164.1"/>
</dbReference>
<reference evidence="5" key="1">
    <citation type="journal article" date="2022" name="Int. J. Syst. Evol. Microbiol.">
        <title>Pseudomonas aegrilactucae sp. nov. and Pseudomonas morbosilactucae sp. nov., pathogens causing bacterial rot of lettuce in Japan.</title>
        <authorList>
            <person name="Sawada H."/>
            <person name="Fujikawa T."/>
            <person name="Satou M."/>
        </authorList>
    </citation>
    <scope>NUCLEOTIDE SEQUENCE</scope>
    <source>
        <strain evidence="5">0166_1</strain>
    </source>
</reference>
<dbReference type="PANTHER" id="PTHR33495">
    <property type="entry name" value="ANTI-SIGMA FACTOR ANTAGONIST TM_1081-RELATED-RELATED"/>
    <property type="match status" value="1"/>
</dbReference>
<dbReference type="NCBIfam" id="TIGR00377">
    <property type="entry name" value="ant_ant_sig"/>
    <property type="match status" value="1"/>
</dbReference>
<dbReference type="PROSITE" id="PS50801">
    <property type="entry name" value="STAS"/>
    <property type="match status" value="1"/>
</dbReference>
<comment type="similarity">
    <text evidence="1 2">Belongs to the anti-sigma-factor antagonist family.</text>
</comment>
<dbReference type="AlphaFoldDB" id="A0A9E7C1Z8"/>
<gene>
    <name evidence="5" type="ORF">DSM104329_03355</name>
</gene>
<dbReference type="SUPFAM" id="SSF52091">
    <property type="entry name" value="SpoIIaa-like"/>
    <property type="match status" value="1"/>
</dbReference>
<evidence type="ECO:0000313" key="5">
    <source>
        <dbReference type="EMBL" id="UGS36943.1"/>
    </source>
</evidence>
<dbReference type="InterPro" id="IPR003658">
    <property type="entry name" value="Anti-sigma_ant"/>
</dbReference>
<evidence type="ECO:0000259" key="4">
    <source>
        <dbReference type="PROSITE" id="PS50801"/>
    </source>
</evidence>
<feature type="region of interest" description="Disordered" evidence="3">
    <location>
        <begin position="103"/>
        <end position="126"/>
    </location>
</feature>
<dbReference type="KEGG" id="sbae:DSM104329_03355"/>
<sequence length="126" mass="13423">MSGFSVTPHDLQGDRRTVAVAGDLDVHTALRLEMALDAAVDEGARHLEIDLAETAFMDSTGLAALAAAHRRVQQRGGSLRLTNVSRAVMRVLEVTAMDTVLMAEPEDDDDVRAGASRTSGPRSPGR</sequence>
<evidence type="ECO:0000256" key="3">
    <source>
        <dbReference type="SAM" id="MobiDB-lite"/>
    </source>
</evidence>
<dbReference type="Pfam" id="PF01740">
    <property type="entry name" value="STAS"/>
    <property type="match status" value="1"/>
</dbReference>
<evidence type="ECO:0000256" key="2">
    <source>
        <dbReference type="RuleBase" id="RU003749"/>
    </source>
</evidence>
<keyword evidence="6" id="KW-1185">Reference proteome</keyword>
<organism evidence="5 6">
    <name type="scientific">Capillimicrobium parvum</name>
    <dbReference type="NCBI Taxonomy" id="2884022"/>
    <lineage>
        <taxon>Bacteria</taxon>
        <taxon>Bacillati</taxon>
        <taxon>Actinomycetota</taxon>
        <taxon>Thermoleophilia</taxon>
        <taxon>Solirubrobacterales</taxon>
        <taxon>Capillimicrobiaceae</taxon>
        <taxon>Capillimicrobium</taxon>
    </lineage>
</organism>
<feature type="compositionally biased region" description="Polar residues" evidence="3">
    <location>
        <begin position="116"/>
        <end position="126"/>
    </location>
</feature>
<dbReference type="Gene3D" id="3.30.750.24">
    <property type="entry name" value="STAS domain"/>
    <property type="match status" value="1"/>
</dbReference>
<feature type="domain" description="STAS" evidence="4">
    <location>
        <begin position="18"/>
        <end position="97"/>
    </location>
</feature>
<evidence type="ECO:0000256" key="1">
    <source>
        <dbReference type="ARBA" id="ARBA00009013"/>
    </source>
</evidence>
<evidence type="ECO:0000313" key="6">
    <source>
        <dbReference type="Proteomes" id="UP001162834"/>
    </source>
</evidence>